<accession>A0ABX4GY92</accession>
<keyword evidence="1" id="KW-0812">Transmembrane</keyword>
<sequence length="294" mass="35145">MFTIYTDIEVITVFKYLRYKIHKTRRSYRKVCNKFFYKIFTTQVRLANYIFQLTSKLKILIKDNAIPIIIALIVIGIFSFSFYFEIINERASGFWDKDFWLDEIIPNVIADSIGIVVSTFIIASLFNYYQKRRELKVVYNFMGRSFEKLIESFIRNLLYLLERDEGFITSKTIDETFESLKRVADRKEQIDFSIFGSDFKVWDVTSGTSIHDGFYQQIPSIKEYEDKFFYFFDKIESLKIKQKELKIEIDILKFSGNEDLYNLTVEKWNMISDELKVRSSSILEYSINEKIKIF</sequence>
<organism evidence="2 3">
    <name type="scientific">Terribacillus saccharophilus</name>
    <dbReference type="NCBI Taxonomy" id="361277"/>
    <lineage>
        <taxon>Bacteria</taxon>
        <taxon>Bacillati</taxon>
        <taxon>Bacillota</taxon>
        <taxon>Bacilli</taxon>
        <taxon>Bacillales</taxon>
        <taxon>Bacillaceae</taxon>
        <taxon>Terribacillus</taxon>
    </lineage>
</organism>
<proteinExistence type="predicted"/>
<dbReference type="RefSeq" id="WP_095219012.1">
    <property type="nucleotide sequence ID" value="NZ_NPBJ01000019.1"/>
</dbReference>
<evidence type="ECO:0000313" key="2">
    <source>
        <dbReference type="EMBL" id="PAD99837.1"/>
    </source>
</evidence>
<feature type="transmembrane region" description="Helical" evidence="1">
    <location>
        <begin position="65"/>
        <end position="84"/>
    </location>
</feature>
<evidence type="ECO:0008006" key="4">
    <source>
        <dbReference type="Google" id="ProtNLM"/>
    </source>
</evidence>
<keyword evidence="3" id="KW-1185">Reference proteome</keyword>
<dbReference type="Proteomes" id="UP000216852">
    <property type="component" value="Unassembled WGS sequence"/>
</dbReference>
<feature type="transmembrane region" description="Helical" evidence="1">
    <location>
        <begin position="104"/>
        <end position="126"/>
    </location>
</feature>
<gene>
    <name evidence="2" type="ORF">CHH48_10020</name>
</gene>
<evidence type="ECO:0000256" key="1">
    <source>
        <dbReference type="SAM" id="Phobius"/>
    </source>
</evidence>
<reference evidence="2 3" key="1">
    <citation type="submission" date="2017-07" db="EMBL/GenBank/DDBJ databases">
        <title>Isolation and whole genome analysis of endospore-forming bacteria from heroin.</title>
        <authorList>
            <person name="Kalinowski J."/>
            <person name="Ahrens B."/>
            <person name="Al-Dilaimi A."/>
            <person name="Winkler A."/>
            <person name="Wibberg D."/>
            <person name="Schleenbecker U."/>
            <person name="Ruckert C."/>
            <person name="Wolfel R."/>
            <person name="Grass G."/>
        </authorList>
    </citation>
    <scope>NUCLEOTIDE SEQUENCE [LARGE SCALE GENOMIC DNA]</scope>
    <source>
        <strain evidence="2 3">7517-1</strain>
    </source>
</reference>
<keyword evidence="1" id="KW-0472">Membrane</keyword>
<keyword evidence="1" id="KW-1133">Transmembrane helix</keyword>
<name>A0ABX4GY92_9BACI</name>
<dbReference type="EMBL" id="NPBJ01000019">
    <property type="protein sequence ID" value="PAD99837.1"/>
    <property type="molecule type" value="Genomic_DNA"/>
</dbReference>
<comment type="caution">
    <text evidence="2">The sequence shown here is derived from an EMBL/GenBank/DDBJ whole genome shotgun (WGS) entry which is preliminary data.</text>
</comment>
<evidence type="ECO:0000313" key="3">
    <source>
        <dbReference type="Proteomes" id="UP000216852"/>
    </source>
</evidence>
<protein>
    <recommendedName>
        <fullName evidence="4">SMODS and SLOG-associating 2TM effector domain-containing protein</fullName>
    </recommendedName>
</protein>